<evidence type="ECO:0000313" key="2">
    <source>
        <dbReference type="EMBL" id="KAG4418012.1"/>
    </source>
</evidence>
<keyword evidence="3" id="KW-1185">Reference proteome</keyword>
<evidence type="ECO:0000313" key="3">
    <source>
        <dbReference type="Proteomes" id="UP000664132"/>
    </source>
</evidence>
<comment type="caution">
    <text evidence="2">The sequence shown here is derived from an EMBL/GenBank/DDBJ whole genome shotgun (WGS) entry which is preliminary data.</text>
</comment>
<name>A0A8H7TE70_9HELO</name>
<gene>
    <name evidence="2" type="ORF">IFR04_008832</name>
</gene>
<feature type="region of interest" description="Disordered" evidence="1">
    <location>
        <begin position="1"/>
        <end position="42"/>
    </location>
</feature>
<dbReference type="AlphaFoldDB" id="A0A8H7TE70"/>
<feature type="region of interest" description="Disordered" evidence="1">
    <location>
        <begin position="49"/>
        <end position="68"/>
    </location>
</feature>
<reference evidence="2" key="1">
    <citation type="submission" date="2021-02" db="EMBL/GenBank/DDBJ databases">
        <title>Genome sequence Cadophora malorum strain M34.</title>
        <authorList>
            <person name="Stefanovic E."/>
            <person name="Vu D."/>
            <person name="Scully C."/>
            <person name="Dijksterhuis J."/>
            <person name="Roader J."/>
            <person name="Houbraken J."/>
        </authorList>
    </citation>
    <scope>NUCLEOTIDE SEQUENCE</scope>
    <source>
        <strain evidence="2">M34</strain>
    </source>
</reference>
<proteinExistence type="predicted"/>
<sequence length="68" mass="7201">MAKSERSGIRLQLQVGSSSGSKAEKKETGGKDLKKNDVAEGEDITVVLIKRNGRGKKGEGSDEDEGPN</sequence>
<dbReference type="EMBL" id="JAFJYH010000139">
    <property type="protein sequence ID" value="KAG4418012.1"/>
    <property type="molecule type" value="Genomic_DNA"/>
</dbReference>
<protein>
    <submittedName>
        <fullName evidence="2">Uncharacterized protein</fullName>
    </submittedName>
</protein>
<accession>A0A8H7TE70</accession>
<evidence type="ECO:0000256" key="1">
    <source>
        <dbReference type="SAM" id="MobiDB-lite"/>
    </source>
</evidence>
<feature type="compositionally biased region" description="Basic and acidic residues" evidence="1">
    <location>
        <begin position="22"/>
        <end position="38"/>
    </location>
</feature>
<organism evidence="2 3">
    <name type="scientific">Cadophora malorum</name>
    <dbReference type="NCBI Taxonomy" id="108018"/>
    <lineage>
        <taxon>Eukaryota</taxon>
        <taxon>Fungi</taxon>
        <taxon>Dikarya</taxon>
        <taxon>Ascomycota</taxon>
        <taxon>Pezizomycotina</taxon>
        <taxon>Leotiomycetes</taxon>
        <taxon>Helotiales</taxon>
        <taxon>Ploettnerulaceae</taxon>
        <taxon>Cadophora</taxon>
    </lineage>
</organism>
<dbReference type="Proteomes" id="UP000664132">
    <property type="component" value="Unassembled WGS sequence"/>
</dbReference>